<organism evidence="8 9">
    <name type="scientific">Melanomma pulvis-pyrius CBS 109.77</name>
    <dbReference type="NCBI Taxonomy" id="1314802"/>
    <lineage>
        <taxon>Eukaryota</taxon>
        <taxon>Fungi</taxon>
        <taxon>Dikarya</taxon>
        <taxon>Ascomycota</taxon>
        <taxon>Pezizomycotina</taxon>
        <taxon>Dothideomycetes</taxon>
        <taxon>Pleosporomycetidae</taxon>
        <taxon>Pleosporales</taxon>
        <taxon>Melanommataceae</taxon>
        <taxon>Melanomma</taxon>
    </lineage>
</organism>
<comment type="similarity">
    <text evidence="2">Belongs to the oxygen-dependent FAD-linked oxidoreductase family.</text>
</comment>
<dbReference type="Proteomes" id="UP000799757">
    <property type="component" value="Unassembled WGS sequence"/>
</dbReference>
<dbReference type="AlphaFoldDB" id="A0A6A6X6D4"/>
<dbReference type="GO" id="GO:0071949">
    <property type="term" value="F:FAD binding"/>
    <property type="evidence" value="ECO:0007669"/>
    <property type="project" value="InterPro"/>
</dbReference>
<evidence type="ECO:0000256" key="3">
    <source>
        <dbReference type="ARBA" id="ARBA00022630"/>
    </source>
</evidence>
<reference evidence="8" key="1">
    <citation type="journal article" date="2020" name="Stud. Mycol.">
        <title>101 Dothideomycetes genomes: a test case for predicting lifestyles and emergence of pathogens.</title>
        <authorList>
            <person name="Haridas S."/>
            <person name="Albert R."/>
            <person name="Binder M."/>
            <person name="Bloem J."/>
            <person name="Labutti K."/>
            <person name="Salamov A."/>
            <person name="Andreopoulos B."/>
            <person name="Baker S."/>
            <person name="Barry K."/>
            <person name="Bills G."/>
            <person name="Bluhm B."/>
            <person name="Cannon C."/>
            <person name="Castanera R."/>
            <person name="Culley D."/>
            <person name="Daum C."/>
            <person name="Ezra D."/>
            <person name="Gonzalez J."/>
            <person name="Henrissat B."/>
            <person name="Kuo A."/>
            <person name="Liang C."/>
            <person name="Lipzen A."/>
            <person name="Lutzoni F."/>
            <person name="Magnuson J."/>
            <person name="Mondo S."/>
            <person name="Nolan M."/>
            <person name="Ohm R."/>
            <person name="Pangilinan J."/>
            <person name="Park H.-J."/>
            <person name="Ramirez L."/>
            <person name="Alfaro M."/>
            <person name="Sun H."/>
            <person name="Tritt A."/>
            <person name="Yoshinaga Y."/>
            <person name="Zwiers L.-H."/>
            <person name="Turgeon B."/>
            <person name="Goodwin S."/>
            <person name="Spatafora J."/>
            <person name="Crous P."/>
            <person name="Grigoriev I."/>
        </authorList>
    </citation>
    <scope>NUCLEOTIDE SEQUENCE</scope>
    <source>
        <strain evidence="8">CBS 109.77</strain>
    </source>
</reference>
<evidence type="ECO:0000313" key="8">
    <source>
        <dbReference type="EMBL" id="KAF2792080.1"/>
    </source>
</evidence>
<dbReference type="InterPro" id="IPR016166">
    <property type="entry name" value="FAD-bd_PCMH"/>
</dbReference>
<accession>A0A6A6X6D4</accession>
<protein>
    <submittedName>
        <fullName evidence="8">FAD-binding domain-containing protein</fullName>
    </submittedName>
</protein>
<dbReference type="SUPFAM" id="SSF55103">
    <property type="entry name" value="FAD-linked oxidases, C-terminal domain"/>
    <property type="match status" value="1"/>
</dbReference>
<gene>
    <name evidence="8" type="ORF">K505DRAFT_308304</name>
</gene>
<evidence type="ECO:0000256" key="1">
    <source>
        <dbReference type="ARBA" id="ARBA00001974"/>
    </source>
</evidence>
<evidence type="ECO:0000256" key="5">
    <source>
        <dbReference type="ARBA" id="ARBA00023002"/>
    </source>
</evidence>
<dbReference type="InterPro" id="IPR050416">
    <property type="entry name" value="FAD-linked_Oxidoreductase"/>
</dbReference>
<dbReference type="InterPro" id="IPR016169">
    <property type="entry name" value="FAD-bd_PCMH_sub2"/>
</dbReference>
<keyword evidence="4" id="KW-0274">FAD</keyword>
<dbReference type="PANTHER" id="PTHR42973:SF9">
    <property type="entry name" value="FAD-BINDING PCMH-TYPE DOMAIN-CONTAINING PROTEIN-RELATED"/>
    <property type="match status" value="1"/>
</dbReference>
<dbReference type="InterPro" id="IPR036318">
    <property type="entry name" value="FAD-bd_PCMH-like_sf"/>
</dbReference>
<dbReference type="Pfam" id="PF08031">
    <property type="entry name" value="BBE"/>
    <property type="match status" value="1"/>
</dbReference>
<feature type="chain" id="PRO_5025380067" evidence="6">
    <location>
        <begin position="21"/>
        <end position="487"/>
    </location>
</feature>
<proteinExistence type="inferred from homology"/>
<sequence>MWVPQATLSLFAFLASRSLARLDGTKIAHDLQSILSPESAVFLLGNSSALIDTTPRFNVWHSPTYTVSVKPAFPRDVQKVVSYSRDKKVPFLATGGGHGYTGTLSALRDGIEVDLSYFNTVEVDKDKNLLKIGGSVRFRDLMGPVYAAGKAVPVGACPCVGMAGATLGGGIGFWSSTYGAISDSLSSLEVITADGSLITVSSTSNADLFWAMKGAGANYGIVTSLTYNIHDAPNGGQVMSADMMFPVSANGSLWEFVKSWVGKQPAELSLTISLLFDPIAGQFIIVTNIIYTGPLTTGHSIIQPLLNLQPLNTNISYIPWSEAPFAATYGGPANNCGKPTIMVPHAVNLYQVDTKALCDAVDYLNQTVPKDPALQSFVFAFTQYSQAGFKATEKKKSAFPWRDVVMYAQMDGIAMKADDVPAIDAFGKGFRDLLQKSNRKSKLEVYTHFAHGDEGAAAWYGEENVSRLRKLKKQYDPQGLFSFYNPV</sequence>
<keyword evidence="9" id="KW-1185">Reference proteome</keyword>
<evidence type="ECO:0000259" key="7">
    <source>
        <dbReference type="PROSITE" id="PS51387"/>
    </source>
</evidence>
<keyword evidence="5" id="KW-0560">Oxidoreductase</keyword>
<feature type="signal peptide" evidence="6">
    <location>
        <begin position="1"/>
        <end position="20"/>
    </location>
</feature>
<name>A0A6A6X6D4_9PLEO</name>
<dbReference type="Gene3D" id="3.40.462.20">
    <property type="match status" value="1"/>
</dbReference>
<dbReference type="PROSITE" id="PS51387">
    <property type="entry name" value="FAD_PCMH"/>
    <property type="match status" value="1"/>
</dbReference>
<dbReference type="Pfam" id="PF01565">
    <property type="entry name" value="FAD_binding_4"/>
    <property type="match status" value="1"/>
</dbReference>
<evidence type="ECO:0000256" key="6">
    <source>
        <dbReference type="SAM" id="SignalP"/>
    </source>
</evidence>
<evidence type="ECO:0000256" key="2">
    <source>
        <dbReference type="ARBA" id="ARBA00005466"/>
    </source>
</evidence>
<dbReference type="InterPro" id="IPR006094">
    <property type="entry name" value="Oxid_FAD_bind_N"/>
</dbReference>
<keyword evidence="3" id="KW-0285">Flavoprotein</keyword>
<keyword evidence="6" id="KW-0732">Signal</keyword>
<dbReference type="SUPFAM" id="SSF56176">
    <property type="entry name" value="FAD-binding/transporter-associated domain-like"/>
    <property type="match status" value="1"/>
</dbReference>
<dbReference type="EMBL" id="MU001987">
    <property type="protein sequence ID" value="KAF2792080.1"/>
    <property type="molecule type" value="Genomic_DNA"/>
</dbReference>
<dbReference type="OrthoDB" id="415825at2759"/>
<dbReference type="InterPro" id="IPR012951">
    <property type="entry name" value="BBE"/>
</dbReference>
<dbReference type="PANTHER" id="PTHR42973">
    <property type="entry name" value="BINDING OXIDOREDUCTASE, PUTATIVE (AFU_ORTHOLOGUE AFUA_1G17690)-RELATED"/>
    <property type="match status" value="1"/>
</dbReference>
<comment type="cofactor">
    <cofactor evidence="1">
        <name>FAD</name>
        <dbReference type="ChEBI" id="CHEBI:57692"/>
    </cofactor>
</comment>
<dbReference type="InterPro" id="IPR016164">
    <property type="entry name" value="FAD-linked_Oxase-like_C"/>
</dbReference>
<dbReference type="Gene3D" id="3.30.465.10">
    <property type="match status" value="1"/>
</dbReference>
<evidence type="ECO:0000313" key="9">
    <source>
        <dbReference type="Proteomes" id="UP000799757"/>
    </source>
</evidence>
<dbReference type="GO" id="GO:0016491">
    <property type="term" value="F:oxidoreductase activity"/>
    <property type="evidence" value="ECO:0007669"/>
    <property type="project" value="UniProtKB-KW"/>
</dbReference>
<feature type="domain" description="FAD-binding PCMH-type" evidence="7">
    <location>
        <begin position="60"/>
        <end position="232"/>
    </location>
</feature>
<evidence type="ECO:0000256" key="4">
    <source>
        <dbReference type="ARBA" id="ARBA00022827"/>
    </source>
</evidence>